<evidence type="ECO:0000256" key="2">
    <source>
        <dbReference type="ARBA" id="ARBA00004651"/>
    </source>
</evidence>
<evidence type="ECO:0000259" key="16">
    <source>
        <dbReference type="PROSITE" id="PS50885"/>
    </source>
</evidence>
<keyword evidence="12" id="KW-0902">Two-component regulatory system</keyword>
<dbReference type="CDD" id="cd12912">
    <property type="entry name" value="PDC2_MCP_like"/>
    <property type="match status" value="1"/>
</dbReference>
<evidence type="ECO:0000256" key="12">
    <source>
        <dbReference type="ARBA" id="ARBA00023012"/>
    </source>
</evidence>
<keyword evidence="8" id="KW-0547">Nucleotide-binding</keyword>
<evidence type="ECO:0000256" key="13">
    <source>
        <dbReference type="ARBA" id="ARBA00023136"/>
    </source>
</evidence>
<dbReference type="AlphaFoldDB" id="A0A229UHU0"/>
<feature type="transmembrane region" description="Helical" evidence="14">
    <location>
        <begin position="302"/>
        <end position="321"/>
    </location>
</feature>
<keyword evidence="9" id="KW-0418">Kinase</keyword>
<evidence type="ECO:0000256" key="4">
    <source>
        <dbReference type="ARBA" id="ARBA00022475"/>
    </source>
</evidence>
<dbReference type="EC" id="2.7.13.3" evidence="3"/>
<dbReference type="Gene3D" id="3.30.450.20">
    <property type="entry name" value="PAS domain"/>
    <property type="match status" value="1"/>
</dbReference>
<dbReference type="Pfam" id="PF00672">
    <property type="entry name" value="HAMP"/>
    <property type="match status" value="1"/>
</dbReference>
<dbReference type="PANTHER" id="PTHR34220">
    <property type="entry name" value="SENSOR HISTIDINE KINASE YPDA"/>
    <property type="match status" value="1"/>
</dbReference>
<dbReference type="InterPro" id="IPR033479">
    <property type="entry name" value="dCache_1"/>
</dbReference>
<sequence>MRGTVLLSKIKQAGTDLSIRNKLFIAFLLLNFIPLAIIGTLTYQKSNLLIQEKTNDYTLDLLGEVSKNIELNLREIDRLYYAIFTNPEVRRALEQANSGQLSMVDYLSLSNGVSQILYAAIIDREDIENVHLISLNGLVFQTGDARSLSAQLNKTDWDQIMNNKGNLIWLNLEREPLFIAGGSSVYDVDNLKKIGYFVLEYKKTSLYQYYSQIKLHNQGELYIIDQNGQIISHEHESMINVRPDASYINRIISGGKQGNFSELVDGRKQIITYQQIGDMGWKLVSVIPAENYLIQSLILKNWMILIFLSVFVLAIILAYYMSNSISKPIRQLSDMMKNVEHDRLDVSFQYNSRNEIGVLSRNFNRMILRISYLINQVYQEELLKQRSQLKYLMFQINPHFLFNTLETINWLARIQGAPDVGKLSKALGDLMREAIKGKEMVTLDREIKNVNKYIYIQNYRYADKFQFNIDMVPCTLHVVVPRFILQPLVENAIVHGLELKLGQGSIEIRSEFRGENLVLTVTDDGQGIEPAQLLELQKALTGKVEEVQTGIGLLNVHQRIQLHYGKAYGLSILSTPGSGTMIQLILPSSAGPGERLSESST</sequence>
<dbReference type="InterPro" id="IPR003660">
    <property type="entry name" value="HAMP_dom"/>
</dbReference>
<evidence type="ECO:0000256" key="10">
    <source>
        <dbReference type="ARBA" id="ARBA00022840"/>
    </source>
</evidence>
<dbReference type="GO" id="GO:0005524">
    <property type="term" value="F:ATP binding"/>
    <property type="evidence" value="ECO:0007669"/>
    <property type="project" value="UniProtKB-KW"/>
</dbReference>
<evidence type="ECO:0000256" key="6">
    <source>
        <dbReference type="ARBA" id="ARBA00022679"/>
    </source>
</evidence>
<keyword evidence="7 14" id="KW-0812">Transmembrane</keyword>
<evidence type="ECO:0000313" key="18">
    <source>
        <dbReference type="Proteomes" id="UP000215509"/>
    </source>
</evidence>
<organism evidence="17 18">
    <name type="scientific">Paenibacillus rigui</name>
    <dbReference type="NCBI Taxonomy" id="554312"/>
    <lineage>
        <taxon>Bacteria</taxon>
        <taxon>Bacillati</taxon>
        <taxon>Bacillota</taxon>
        <taxon>Bacilli</taxon>
        <taxon>Bacillales</taxon>
        <taxon>Paenibacillaceae</taxon>
        <taxon>Paenibacillus</taxon>
    </lineage>
</organism>
<dbReference type="PANTHER" id="PTHR34220:SF7">
    <property type="entry name" value="SENSOR HISTIDINE KINASE YPDA"/>
    <property type="match status" value="1"/>
</dbReference>
<dbReference type="EMBL" id="NMQW01000052">
    <property type="protein sequence ID" value="OXM82998.1"/>
    <property type="molecule type" value="Genomic_DNA"/>
</dbReference>
<evidence type="ECO:0000256" key="1">
    <source>
        <dbReference type="ARBA" id="ARBA00000085"/>
    </source>
</evidence>
<keyword evidence="11 14" id="KW-1133">Transmembrane helix</keyword>
<dbReference type="PROSITE" id="PS50885">
    <property type="entry name" value="HAMP"/>
    <property type="match status" value="1"/>
</dbReference>
<protein>
    <recommendedName>
        <fullName evidence="3">histidine kinase</fullName>
        <ecNumber evidence="3">2.7.13.3</ecNumber>
    </recommendedName>
</protein>
<dbReference type="InterPro" id="IPR010559">
    <property type="entry name" value="Sig_transdc_His_kin_internal"/>
</dbReference>
<dbReference type="GO" id="GO:0000155">
    <property type="term" value="F:phosphorelay sensor kinase activity"/>
    <property type="evidence" value="ECO:0007669"/>
    <property type="project" value="InterPro"/>
</dbReference>
<evidence type="ECO:0000256" key="14">
    <source>
        <dbReference type="SAM" id="Phobius"/>
    </source>
</evidence>
<keyword evidence="18" id="KW-1185">Reference proteome</keyword>
<evidence type="ECO:0000313" key="17">
    <source>
        <dbReference type="EMBL" id="OXM82998.1"/>
    </source>
</evidence>
<evidence type="ECO:0000256" key="5">
    <source>
        <dbReference type="ARBA" id="ARBA00022553"/>
    </source>
</evidence>
<name>A0A229UHU0_9BACL</name>
<dbReference type="SUPFAM" id="SSF158472">
    <property type="entry name" value="HAMP domain-like"/>
    <property type="match status" value="1"/>
</dbReference>
<evidence type="ECO:0000256" key="11">
    <source>
        <dbReference type="ARBA" id="ARBA00022989"/>
    </source>
</evidence>
<evidence type="ECO:0000259" key="15">
    <source>
        <dbReference type="PROSITE" id="PS50109"/>
    </source>
</evidence>
<accession>A0A229UHU0</accession>
<keyword evidence="4" id="KW-1003">Cell membrane</keyword>
<feature type="transmembrane region" description="Helical" evidence="14">
    <location>
        <begin position="23"/>
        <end position="43"/>
    </location>
</feature>
<dbReference type="Pfam" id="PF06580">
    <property type="entry name" value="His_kinase"/>
    <property type="match status" value="1"/>
</dbReference>
<dbReference type="SUPFAM" id="SSF55874">
    <property type="entry name" value="ATPase domain of HSP90 chaperone/DNA topoisomerase II/histidine kinase"/>
    <property type="match status" value="1"/>
</dbReference>
<feature type="domain" description="Histidine kinase" evidence="15">
    <location>
        <begin position="484"/>
        <end position="590"/>
    </location>
</feature>
<dbReference type="PRINTS" id="PR00344">
    <property type="entry name" value="BCTRLSENSOR"/>
</dbReference>
<gene>
    <name evidence="17" type="ORF">CF651_27665</name>
</gene>
<reference evidence="17 18" key="1">
    <citation type="submission" date="2017-07" db="EMBL/GenBank/DDBJ databases">
        <title>Genome sequencing and assembly of Paenibacillus rigui.</title>
        <authorList>
            <person name="Mayilraj S."/>
        </authorList>
    </citation>
    <scope>NUCLEOTIDE SEQUENCE [LARGE SCALE GENOMIC DNA]</scope>
    <source>
        <strain evidence="17 18">JCM 16352</strain>
    </source>
</reference>
<dbReference type="InterPro" id="IPR005467">
    <property type="entry name" value="His_kinase_dom"/>
</dbReference>
<feature type="domain" description="HAMP" evidence="16">
    <location>
        <begin position="323"/>
        <end position="375"/>
    </location>
</feature>
<dbReference type="Proteomes" id="UP000215509">
    <property type="component" value="Unassembled WGS sequence"/>
</dbReference>
<evidence type="ECO:0000256" key="7">
    <source>
        <dbReference type="ARBA" id="ARBA00022692"/>
    </source>
</evidence>
<dbReference type="Pfam" id="PF02743">
    <property type="entry name" value="dCache_1"/>
    <property type="match status" value="1"/>
</dbReference>
<dbReference type="PROSITE" id="PS50109">
    <property type="entry name" value="HIS_KIN"/>
    <property type="match status" value="1"/>
</dbReference>
<keyword evidence="6" id="KW-0808">Transferase</keyword>
<evidence type="ECO:0000256" key="9">
    <source>
        <dbReference type="ARBA" id="ARBA00022777"/>
    </source>
</evidence>
<keyword evidence="10" id="KW-0067">ATP-binding</keyword>
<dbReference type="CDD" id="cd06225">
    <property type="entry name" value="HAMP"/>
    <property type="match status" value="1"/>
</dbReference>
<dbReference type="RefSeq" id="WP_094018095.1">
    <property type="nucleotide sequence ID" value="NZ_NMQW01000052.1"/>
</dbReference>
<keyword evidence="5" id="KW-0597">Phosphoprotein</keyword>
<dbReference type="InterPro" id="IPR004358">
    <property type="entry name" value="Sig_transdc_His_kin-like_C"/>
</dbReference>
<dbReference type="SMART" id="SM00387">
    <property type="entry name" value="HATPase_c"/>
    <property type="match status" value="1"/>
</dbReference>
<dbReference type="GO" id="GO:0005886">
    <property type="term" value="C:plasma membrane"/>
    <property type="evidence" value="ECO:0007669"/>
    <property type="project" value="UniProtKB-SubCell"/>
</dbReference>
<comment type="caution">
    <text evidence="17">The sequence shown here is derived from an EMBL/GenBank/DDBJ whole genome shotgun (WGS) entry which is preliminary data.</text>
</comment>
<dbReference type="InterPro" id="IPR003594">
    <property type="entry name" value="HATPase_dom"/>
</dbReference>
<dbReference type="Gene3D" id="6.10.340.10">
    <property type="match status" value="1"/>
</dbReference>
<evidence type="ECO:0000256" key="3">
    <source>
        <dbReference type="ARBA" id="ARBA00012438"/>
    </source>
</evidence>
<dbReference type="Gene3D" id="3.30.565.10">
    <property type="entry name" value="Histidine kinase-like ATPase, C-terminal domain"/>
    <property type="match status" value="1"/>
</dbReference>
<comment type="subcellular location">
    <subcellularLocation>
        <location evidence="2">Cell membrane</location>
        <topology evidence="2">Multi-pass membrane protein</topology>
    </subcellularLocation>
</comment>
<evidence type="ECO:0000256" key="8">
    <source>
        <dbReference type="ARBA" id="ARBA00022741"/>
    </source>
</evidence>
<proteinExistence type="predicted"/>
<dbReference type="InterPro" id="IPR050640">
    <property type="entry name" value="Bact_2-comp_sensor_kinase"/>
</dbReference>
<dbReference type="Pfam" id="PF02518">
    <property type="entry name" value="HATPase_c"/>
    <property type="match status" value="1"/>
</dbReference>
<keyword evidence="13 14" id="KW-0472">Membrane</keyword>
<dbReference type="InterPro" id="IPR036890">
    <property type="entry name" value="HATPase_C_sf"/>
</dbReference>
<dbReference type="OrthoDB" id="9776552at2"/>
<dbReference type="SMART" id="SM00304">
    <property type="entry name" value="HAMP"/>
    <property type="match status" value="1"/>
</dbReference>
<comment type="catalytic activity">
    <reaction evidence="1">
        <text>ATP + protein L-histidine = ADP + protein N-phospho-L-histidine.</text>
        <dbReference type="EC" id="2.7.13.3"/>
    </reaction>
</comment>